<keyword evidence="2" id="KW-1185">Reference proteome</keyword>
<comment type="caution">
    <text evidence="1">The sequence shown here is derived from an EMBL/GenBank/DDBJ whole genome shotgun (WGS) entry which is preliminary data.</text>
</comment>
<evidence type="ECO:0000313" key="2">
    <source>
        <dbReference type="Proteomes" id="UP000599391"/>
    </source>
</evidence>
<gene>
    <name evidence="1" type="ORF">I8751_13685</name>
</gene>
<sequence length="129" mass="14413">MSRVIIKLSSCETPITIIPVDDEALKVESIRNNIGDSSSESSMSILYKCFEGMPEVMVICDALGILKELPVTIQLPDHQIAGDVVICEFRSKDEKEEYDFYGMSIEKSAKVLKLLFPYGMNMVTLGGWK</sequence>
<reference evidence="1 2" key="1">
    <citation type="journal article" date="2021" name="Int. J. Syst. Evol. Microbiol.">
        <title>Amazonocrinis nigriterrae gen. nov., sp. nov., Atlanticothrix silvestris gen. nov., sp. nov. and Dendronalium phyllosphericum gen. nov., sp. nov., nostocacean cyanobacteria from Brazilian environments.</title>
        <authorList>
            <person name="Alvarenga D.O."/>
            <person name="Andreote A.P.D."/>
            <person name="Branco L.H.Z."/>
            <person name="Delbaje E."/>
            <person name="Cruz R.B."/>
            <person name="Varani A.M."/>
            <person name="Fiore M.F."/>
        </authorList>
    </citation>
    <scope>NUCLEOTIDE SEQUENCE [LARGE SCALE GENOMIC DNA]</scope>
    <source>
        <strain evidence="1 2">CENA357</strain>
    </source>
</reference>
<protein>
    <submittedName>
        <fullName evidence="1">Uncharacterized protein</fullName>
    </submittedName>
</protein>
<proteinExistence type="predicted"/>
<name>A0A8J7HDJ4_9CYAN</name>
<dbReference type="EMBL" id="JAECZB010000031">
    <property type="protein sequence ID" value="MBH8553407.1"/>
    <property type="molecule type" value="Genomic_DNA"/>
</dbReference>
<dbReference type="RefSeq" id="WP_214439691.1">
    <property type="nucleotide sequence ID" value="NZ_JAECZB010000031.1"/>
</dbReference>
<accession>A0A8J7HDJ4</accession>
<evidence type="ECO:0000313" key="1">
    <source>
        <dbReference type="EMBL" id="MBH8553407.1"/>
    </source>
</evidence>
<dbReference type="AlphaFoldDB" id="A0A8J7HDJ4"/>
<dbReference type="Proteomes" id="UP000599391">
    <property type="component" value="Unassembled WGS sequence"/>
</dbReference>
<organism evidence="1 2">
    <name type="scientific">Atlanticothrix silvestris CENA357</name>
    <dbReference type="NCBI Taxonomy" id="1725252"/>
    <lineage>
        <taxon>Bacteria</taxon>
        <taxon>Bacillati</taxon>
        <taxon>Cyanobacteriota</taxon>
        <taxon>Cyanophyceae</taxon>
        <taxon>Nostocales</taxon>
        <taxon>Nodulariaceae</taxon>
        <taxon>Atlanticothrix</taxon>
        <taxon>Atlanticothrix silvestris</taxon>
    </lineage>
</organism>